<dbReference type="EMBL" id="BBSI01000034">
    <property type="protein sequence ID" value="GAM81108.1"/>
    <property type="molecule type" value="Genomic_DNA"/>
</dbReference>
<dbReference type="CDD" id="cd00093">
    <property type="entry name" value="HTH_XRE"/>
    <property type="match status" value="1"/>
</dbReference>
<name>A0A0B8R1P9_LACLL</name>
<dbReference type="InterPro" id="IPR001387">
    <property type="entry name" value="Cro/C1-type_HTH"/>
</dbReference>
<dbReference type="SUPFAM" id="SSF47413">
    <property type="entry name" value="lambda repressor-like DNA-binding domains"/>
    <property type="match status" value="1"/>
</dbReference>
<evidence type="ECO:0000313" key="3">
    <source>
        <dbReference type="EMBL" id="GAM81108.1"/>
    </source>
</evidence>
<dbReference type="PROSITE" id="PS50943">
    <property type="entry name" value="HTH_CROC1"/>
    <property type="match status" value="1"/>
</dbReference>
<accession>A0A0B8R1P9</accession>
<dbReference type="GO" id="GO:0003677">
    <property type="term" value="F:DNA binding"/>
    <property type="evidence" value="ECO:0007669"/>
    <property type="project" value="UniProtKB-KW"/>
</dbReference>
<dbReference type="SMART" id="SM00530">
    <property type="entry name" value="HTH_XRE"/>
    <property type="match status" value="1"/>
</dbReference>
<protein>
    <submittedName>
        <fullName evidence="3">Predicted transcriptional regulators</fullName>
    </submittedName>
</protein>
<evidence type="ECO:0000256" key="1">
    <source>
        <dbReference type="ARBA" id="ARBA00023125"/>
    </source>
</evidence>
<proteinExistence type="predicted"/>
<dbReference type="PANTHER" id="PTHR46558:SF11">
    <property type="entry name" value="HTH-TYPE TRANSCRIPTIONAL REGULATOR XRE"/>
    <property type="match status" value="1"/>
</dbReference>
<feature type="domain" description="HTH cro/C1-type" evidence="2">
    <location>
        <begin position="8"/>
        <end position="62"/>
    </location>
</feature>
<dbReference type="Pfam" id="PF01381">
    <property type="entry name" value="HTH_3"/>
    <property type="match status" value="1"/>
</dbReference>
<dbReference type="AlphaFoldDB" id="A0A0B8R1P9"/>
<dbReference type="Gene3D" id="1.10.260.40">
    <property type="entry name" value="lambda repressor-like DNA-binding domains"/>
    <property type="match status" value="1"/>
</dbReference>
<organism evidence="3 4">
    <name type="scientific">Lactococcus lactis subsp. lactis</name>
    <name type="common">Streptococcus lactis</name>
    <dbReference type="NCBI Taxonomy" id="1360"/>
    <lineage>
        <taxon>Bacteria</taxon>
        <taxon>Bacillati</taxon>
        <taxon>Bacillota</taxon>
        <taxon>Bacilli</taxon>
        <taxon>Lactobacillales</taxon>
        <taxon>Streptococcaceae</taxon>
        <taxon>Lactococcus</taxon>
    </lineage>
</organism>
<evidence type="ECO:0000259" key="2">
    <source>
        <dbReference type="PROSITE" id="PS50943"/>
    </source>
</evidence>
<evidence type="ECO:0000313" key="4">
    <source>
        <dbReference type="Proteomes" id="UP000031847"/>
    </source>
</evidence>
<keyword evidence="1" id="KW-0238">DNA-binding</keyword>
<dbReference type="InterPro" id="IPR010982">
    <property type="entry name" value="Lambda_DNA-bd_dom_sf"/>
</dbReference>
<comment type="caution">
    <text evidence="3">The sequence shown here is derived from an EMBL/GenBank/DDBJ whole genome shotgun (WGS) entry which is preliminary data.</text>
</comment>
<sequence>MLNMSNRIKELRSNSGLTLKQLSEAVGIGKSTLASYESRGVTPRVDKAKILADYFDVSLEYLQGNSDDKNNLTTWLKGMEKSENDPDNQEEHKGEAVLAQFIGEKRVQKAKENYIKSYDDVDGWLDYRNLLYSLSFLYNSEEGDLLSNFMLLSPWEKKTVLELTKNLSNGAPTNNSKDDSEPLPF</sequence>
<gene>
    <name evidence="3" type="ORF">JCM5805K_2226</name>
</gene>
<dbReference type="PANTHER" id="PTHR46558">
    <property type="entry name" value="TRACRIPTIONAL REGULATORY PROTEIN-RELATED-RELATED"/>
    <property type="match status" value="1"/>
</dbReference>
<reference evidence="3 4" key="1">
    <citation type="submission" date="2015-01" db="EMBL/GenBank/DDBJ databases">
        <title>Lactococcus lactis subsp.lactis JCM 5805 whole genome shotgun sequence.</title>
        <authorList>
            <person name="Fujii T."/>
            <person name="Tomita Y."/>
            <person name="Ikushima S."/>
            <person name="Fujiwara D."/>
        </authorList>
    </citation>
    <scope>NUCLEOTIDE SEQUENCE [LARGE SCALE GENOMIC DNA]</scope>
    <source>
        <strain evidence="3 4">JCM 5805</strain>
    </source>
</reference>
<dbReference type="Proteomes" id="UP000031847">
    <property type="component" value="Unassembled WGS sequence"/>
</dbReference>